<keyword evidence="3" id="KW-0175">Coiled coil</keyword>
<dbReference type="OMA" id="DCDSNEN"/>
<evidence type="ECO:0000259" key="4">
    <source>
        <dbReference type="PROSITE" id="PS50014"/>
    </source>
</evidence>
<dbReference type="InterPro" id="IPR036427">
    <property type="entry name" value="Bromodomain-like_sf"/>
</dbReference>
<evidence type="ECO:0000313" key="5">
    <source>
        <dbReference type="Proteomes" id="UP000504633"/>
    </source>
</evidence>
<feature type="coiled-coil region" evidence="3">
    <location>
        <begin position="155"/>
        <end position="182"/>
    </location>
</feature>
<gene>
    <name evidence="6" type="primary">LOC111601277</name>
</gene>
<keyword evidence="5" id="KW-1185">Reference proteome</keyword>
<feature type="domain" description="Bromo" evidence="4">
    <location>
        <begin position="47"/>
        <end position="119"/>
    </location>
</feature>
<dbReference type="InterPro" id="IPR050935">
    <property type="entry name" value="Bromo_chromatin_reader"/>
</dbReference>
<dbReference type="InterPro" id="IPR001487">
    <property type="entry name" value="Bromodomain"/>
</dbReference>
<organism evidence="5 6">
    <name type="scientific">Drosophila hydei</name>
    <name type="common">Fruit fly</name>
    <dbReference type="NCBI Taxonomy" id="7224"/>
    <lineage>
        <taxon>Eukaryota</taxon>
        <taxon>Metazoa</taxon>
        <taxon>Ecdysozoa</taxon>
        <taxon>Arthropoda</taxon>
        <taxon>Hexapoda</taxon>
        <taxon>Insecta</taxon>
        <taxon>Pterygota</taxon>
        <taxon>Neoptera</taxon>
        <taxon>Endopterygota</taxon>
        <taxon>Diptera</taxon>
        <taxon>Brachycera</taxon>
        <taxon>Muscomorpha</taxon>
        <taxon>Ephydroidea</taxon>
        <taxon>Drosophilidae</taxon>
        <taxon>Drosophila</taxon>
    </lineage>
</organism>
<dbReference type="PRINTS" id="PR00503">
    <property type="entry name" value="BROMODOMAIN"/>
</dbReference>
<dbReference type="Gene3D" id="1.20.920.10">
    <property type="entry name" value="Bromodomain-like"/>
    <property type="match status" value="1"/>
</dbReference>
<dbReference type="SUPFAM" id="SSF47370">
    <property type="entry name" value="Bromodomain"/>
    <property type="match status" value="1"/>
</dbReference>
<dbReference type="GO" id="GO:0000785">
    <property type="term" value="C:chromatin"/>
    <property type="evidence" value="ECO:0007669"/>
    <property type="project" value="TreeGrafter"/>
</dbReference>
<proteinExistence type="predicted"/>
<dbReference type="GO" id="GO:0006355">
    <property type="term" value="P:regulation of DNA-templated transcription"/>
    <property type="evidence" value="ECO:0007669"/>
    <property type="project" value="TreeGrafter"/>
</dbReference>
<keyword evidence="1 2" id="KW-0103">Bromodomain</keyword>
<protein>
    <submittedName>
        <fullName evidence="6">Uncharacterized protein LOC111601277</fullName>
    </submittedName>
</protein>
<dbReference type="SMART" id="SM00297">
    <property type="entry name" value="BROMO"/>
    <property type="match status" value="1"/>
</dbReference>
<dbReference type="PROSITE" id="PS50014">
    <property type="entry name" value="BROMODOMAIN_2"/>
    <property type="match status" value="1"/>
</dbReference>
<accession>A0A6J1LYT1</accession>
<dbReference type="KEGG" id="dhe:111601277"/>
<dbReference type="OrthoDB" id="6017at2759"/>
<evidence type="ECO:0000313" key="6">
    <source>
        <dbReference type="RefSeq" id="XP_023173562.2"/>
    </source>
</evidence>
<evidence type="ECO:0000256" key="1">
    <source>
        <dbReference type="ARBA" id="ARBA00023117"/>
    </source>
</evidence>
<dbReference type="GO" id="GO:0006338">
    <property type="term" value="P:chromatin remodeling"/>
    <property type="evidence" value="ECO:0007669"/>
    <property type="project" value="TreeGrafter"/>
</dbReference>
<dbReference type="PANTHER" id="PTHR22880">
    <property type="entry name" value="FALZ-RELATED BROMODOMAIN-CONTAINING PROTEINS"/>
    <property type="match status" value="1"/>
</dbReference>
<dbReference type="Proteomes" id="UP000504633">
    <property type="component" value="Unplaced"/>
</dbReference>
<sequence length="538" mass="62088">MPNPKGLTIRIKLPTRIQPDVMPSPGRAGQYTNKIHHMKKYLLEELCQHEFALPFMEPVDTKALNVPSYYTIIEHPMDVGTIAMRVENRYYCSVNELIDDVRLVISNCFTFNMPGSIVYRDGEELEKLFMKVLEKLPIGDEVPYDKEKGEKSIMKRQCRFRLKKLQDATEQLEQDAQAFFDEKWFPIAEALNTHSIKSLDDFDNRLDNILKHCQDHGKRILETYDYEANRLSDDQENKDAENASDEMANAICQCQKPPFDWEDNLIDALDDALTCLKQDLAKSRRGELRDSKIYYSQQLLPIFVNAQIISEGLCSQTNLSDSSEEEETDCKTNRVSLLERQTIRSHFSELLPEAKFEIMHIVEQAEYRSGSNADRKYNMMYFSPQTILLIKKAIDKHRQSNAMDAQYFETMQEDGTQDLYESDPATEFVENMSQDIDNDNDDEASDESHVDYGLEQQPQMPNYYANSPEVQQEQNEANPFEDYTASGSVMEWEARNECDSDGNHNSSDSEIVVESANDASPQHNNLMDIAYEENISIE</sequence>
<name>A0A6J1LYT1_DROHY</name>
<dbReference type="GeneID" id="111601277"/>
<dbReference type="AlphaFoldDB" id="A0A6J1LYT1"/>
<reference evidence="6" key="1">
    <citation type="submission" date="2025-08" db="UniProtKB">
        <authorList>
            <consortium name="RefSeq"/>
        </authorList>
    </citation>
    <scope>IDENTIFICATION</scope>
    <source>
        <strain evidence="6">15085-1641.00</strain>
        <tissue evidence="6">Whole body</tissue>
    </source>
</reference>
<dbReference type="PANTHER" id="PTHR22880:SF225">
    <property type="entry name" value="BROMODOMAIN-CONTAINING PROTEIN BET-1-RELATED"/>
    <property type="match status" value="1"/>
</dbReference>
<dbReference type="Pfam" id="PF00439">
    <property type="entry name" value="Bromodomain"/>
    <property type="match status" value="1"/>
</dbReference>
<dbReference type="RefSeq" id="XP_023173562.2">
    <property type="nucleotide sequence ID" value="XM_023317794.2"/>
</dbReference>
<dbReference type="GO" id="GO:0005634">
    <property type="term" value="C:nucleus"/>
    <property type="evidence" value="ECO:0007669"/>
    <property type="project" value="TreeGrafter"/>
</dbReference>
<evidence type="ECO:0000256" key="3">
    <source>
        <dbReference type="SAM" id="Coils"/>
    </source>
</evidence>
<evidence type="ECO:0000256" key="2">
    <source>
        <dbReference type="PROSITE-ProRule" id="PRU00035"/>
    </source>
</evidence>